<protein>
    <submittedName>
        <fullName evidence="1">DUF2971 domain-containing protein</fullName>
    </submittedName>
</protein>
<dbReference type="AlphaFoldDB" id="A0A3G2R8G0"/>
<name>A0A3G2R8G0_9FIRM</name>
<accession>A0A3G2R8G0</accession>
<dbReference type="InterPro" id="IPR021352">
    <property type="entry name" value="DUF2971"/>
</dbReference>
<dbReference type="Pfam" id="PF11185">
    <property type="entry name" value="DUF2971"/>
    <property type="match status" value="1"/>
</dbReference>
<dbReference type="Proteomes" id="UP000280960">
    <property type="component" value="Chromosome"/>
</dbReference>
<gene>
    <name evidence="1" type="ORF">D2962_14610</name>
</gene>
<reference evidence="1 2" key="1">
    <citation type="submission" date="2018-10" db="EMBL/GenBank/DDBJ databases">
        <authorList>
            <person name="Zhang X."/>
        </authorList>
    </citation>
    <scope>NUCLEOTIDE SEQUENCE [LARGE SCALE GENOMIC DNA]</scope>
    <source>
        <strain evidence="1 2">SK-G1</strain>
    </source>
</reference>
<dbReference type="KEGG" id="bacg:D2962_14610"/>
<evidence type="ECO:0000313" key="2">
    <source>
        <dbReference type="Proteomes" id="UP000280960"/>
    </source>
</evidence>
<proteinExistence type="predicted"/>
<sequence>MRMNQKNNDRLEASIKAFEDQLNKKVMSLHSEVPDTLYHYTTPEGLLGILSSDSIRFSNVKFLNDESELVHARQIISYIINKKKNDYKDELFVDILNRVFNFYDGIFDPYIACFSENGDLLSQWRGYAAGGMGYSIGFKGKEIGSYFDVLLRKVEYDLDKQINIITETLDGMYSLFINIKDSDETVEKNDLIEQFVISLAYQFADYMLWFKHPTFSEEKEWRAIRFHHSYLWDSVDYSSLEFKIITGRVVPYMTLKASGSNGNIIKKLPITKIIHGPTLNPDLTKQSLDLIIKKFGFNDVIIDGSTVPLRL</sequence>
<evidence type="ECO:0000313" key="1">
    <source>
        <dbReference type="EMBL" id="AYO31665.1"/>
    </source>
</evidence>
<dbReference type="EMBL" id="CP033169">
    <property type="protein sequence ID" value="AYO31665.1"/>
    <property type="molecule type" value="Genomic_DNA"/>
</dbReference>
<keyword evidence="2" id="KW-1185">Reference proteome</keyword>
<organism evidence="1 2">
    <name type="scientific">Biomaibacter acetigenes</name>
    <dbReference type="NCBI Taxonomy" id="2316383"/>
    <lineage>
        <taxon>Bacteria</taxon>
        <taxon>Bacillati</taxon>
        <taxon>Bacillota</taxon>
        <taxon>Clostridia</taxon>
        <taxon>Thermosediminibacterales</taxon>
        <taxon>Tepidanaerobacteraceae</taxon>
        <taxon>Biomaibacter</taxon>
    </lineage>
</organism>